<dbReference type="HOGENOM" id="CLU_2712923_0_0_2"/>
<accession>H2C307</accession>
<dbReference type="STRING" id="671065.MetMK1DRAFT_00011310"/>
<evidence type="ECO:0000313" key="2">
    <source>
        <dbReference type="Proteomes" id="UP000003980"/>
    </source>
</evidence>
<dbReference type="EMBL" id="JH597761">
    <property type="protein sequence ID" value="EHP70628.1"/>
    <property type="molecule type" value="Genomic_DNA"/>
</dbReference>
<keyword evidence="2" id="KW-1185">Reference proteome</keyword>
<gene>
    <name evidence="1" type="ORF">MetMK1DRAFT_00011310</name>
</gene>
<sequence length="72" mass="8033">MTSTIDLDSYTCSSDPLEALGLLANVDVTFSISKDSPLLSYVFKRYRVEIVRKEGEKILFKIRSDGSPSTID</sequence>
<dbReference type="OrthoDB" id="39466at2157"/>
<dbReference type="eggNOG" id="arCOG07195">
    <property type="taxonomic scope" value="Archaea"/>
</dbReference>
<evidence type="ECO:0000313" key="1">
    <source>
        <dbReference type="EMBL" id="EHP70628.1"/>
    </source>
</evidence>
<proteinExistence type="predicted"/>
<reference evidence="1 2" key="1">
    <citation type="submission" date="2012-01" db="EMBL/GenBank/DDBJ databases">
        <title>Improved High-Quality Draft sequence of Metallosphaera yellowstonensis MK1.</title>
        <authorList>
            <consortium name="US DOE Joint Genome Institute"/>
            <person name="Lucas S."/>
            <person name="Han J."/>
            <person name="Cheng J.-F."/>
            <person name="Goodwin L."/>
            <person name="Pitluck S."/>
            <person name="Peters L."/>
            <person name="Teshima H."/>
            <person name="Detter J.C."/>
            <person name="Han C."/>
            <person name="Tapia R."/>
            <person name="Land M."/>
            <person name="Hauser L."/>
            <person name="Kyrpides N."/>
            <person name="Kozubal M."/>
            <person name="Macur R.E."/>
            <person name="Jay Z."/>
            <person name="Inskeep W."/>
            <person name="Woyke T."/>
        </authorList>
    </citation>
    <scope>NUCLEOTIDE SEQUENCE [LARGE SCALE GENOMIC DNA]</scope>
    <source>
        <strain evidence="1 2">MK1</strain>
    </source>
</reference>
<protein>
    <submittedName>
        <fullName evidence="1">Uncharacterized protein</fullName>
    </submittedName>
</protein>
<dbReference type="AlphaFoldDB" id="H2C307"/>
<dbReference type="RefSeq" id="WP_009071411.1">
    <property type="nucleotide sequence ID" value="NZ_JH597761.1"/>
</dbReference>
<organism evidence="1 2">
    <name type="scientific">Metallosphaera yellowstonensis MK1</name>
    <dbReference type="NCBI Taxonomy" id="671065"/>
    <lineage>
        <taxon>Archaea</taxon>
        <taxon>Thermoproteota</taxon>
        <taxon>Thermoprotei</taxon>
        <taxon>Sulfolobales</taxon>
        <taxon>Sulfolobaceae</taxon>
        <taxon>Metallosphaera</taxon>
    </lineage>
</organism>
<name>H2C307_9CREN</name>
<dbReference type="Proteomes" id="UP000003980">
    <property type="component" value="Unassembled WGS sequence"/>
</dbReference>